<accession>W0ALR3</accession>
<dbReference type="InterPro" id="IPR022134">
    <property type="entry name" value="DUF3667"/>
</dbReference>
<dbReference type="EMBL" id="CP006644">
    <property type="protein sequence ID" value="AHE56625.1"/>
    <property type="molecule type" value="Genomic_DNA"/>
</dbReference>
<keyword evidence="1" id="KW-1133">Transmembrane helix</keyword>
<name>W0ALR3_9SPHN</name>
<feature type="transmembrane region" description="Helical" evidence="1">
    <location>
        <begin position="107"/>
        <end position="128"/>
    </location>
</feature>
<dbReference type="Pfam" id="PF12412">
    <property type="entry name" value="DUF3667"/>
    <property type="match status" value="1"/>
</dbReference>
<dbReference type="Proteomes" id="UP000018851">
    <property type="component" value="Chromosome"/>
</dbReference>
<dbReference type="eggNOG" id="COG1566">
    <property type="taxonomic scope" value="Bacteria"/>
</dbReference>
<dbReference type="KEGG" id="ssan:NX02_25090"/>
<evidence type="ECO:0000256" key="1">
    <source>
        <dbReference type="SAM" id="Phobius"/>
    </source>
</evidence>
<dbReference type="HOGENOM" id="CLU_046825_0_0_5"/>
<evidence type="ECO:0000313" key="3">
    <source>
        <dbReference type="Proteomes" id="UP000018851"/>
    </source>
</evidence>
<gene>
    <name evidence="2" type="ORF">NX02_25090</name>
</gene>
<organism evidence="2 3">
    <name type="scientific">Sphingomonas sanxanigenens DSM 19645 = NX02</name>
    <dbReference type="NCBI Taxonomy" id="1123269"/>
    <lineage>
        <taxon>Bacteria</taxon>
        <taxon>Pseudomonadati</taxon>
        <taxon>Pseudomonadota</taxon>
        <taxon>Alphaproteobacteria</taxon>
        <taxon>Sphingomonadales</taxon>
        <taxon>Sphingomonadaceae</taxon>
        <taxon>Sphingomonas</taxon>
    </lineage>
</organism>
<dbReference type="AlphaFoldDB" id="W0ALR3"/>
<dbReference type="OrthoDB" id="9111327at2"/>
<dbReference type="STRING" id="1123269.NX02_25090"/>
<proteinExistence type="predicted"/>
<dbReference type="RefSeq" id="WP_025294727.1">
    <property type="nucleotide sequence ID" value="NZ_CP006644.1"/>
</dbReference>
<reference evidence="2 3" key="1">
    <citation type="submission" date="2013-07" db="EMBL/GenBank/DDBJ databases">
        <title>Completed genome of Sphingomonas sanxanigenens NX02.</title>
        <authorList>
            <person name="Ma T."/>
            <person name="Huang H."/>
            <person name="Wu M."/>
            <person name="Li X."/>
            <person name="Li G."/>
        </authorList>
    </citation>
    <scope>NUCLEOTIDE SEQUENCE [LARGE SCALE GENOMIC DNA]</scope>
    <source>
        <strain evidence="2 3">NX02</strain>
    </source>
</reference>
<feature type="transmembrane region" description="Helical" evidence="1">
    <location>
        <begin position="334"/>
        <end position="361"/>
    </location>
</feature>
<evidence type="ECO:0000313" key="2">
    <source>
        <dbReference type="EMBL" id="AHE56625.1"/>
    </source>
</evidence>
<evidence type="ECO:0008006" key="4">
    <source>
        <dbReference type="Google" id="ProtNLM"/>
    </source>
</evidence>
<keyword evidence="1" id="KW-0472">Membrane</keyword>
<feature type="transmembrane region" description="Helical" evidence="1">
    <location>
        <begin position="244"/>
        <end position="262"/>
    </location>
</feature>
<dbReference type="PATRIC" id="fig|1123269.5.peg.4918"/>
<keyword evidence="1" id="KW-0812">Transmembrane</keyword>
<sequence length="362" mass="39546">MTGEIEAVGDLATGSLTACAVEQAHGHGEERHAAHSLCLNCGTTLLGPHCHNCGQAAHIHRSLGAIGHELAHGVFHFEGKIFRTLPLLAWRPGELTRRYIAGERARFVSPLALFLFSVFLMFAVISALGAGLHMPEIDAEAEARTETEFARQIATADAEIAANRAARAEADRTGKPVAPIDAQARQLRDVRAALITSRDRMTESGDALSLNIRTGWKKLDKGIAKASANPNLTLYKIQSSAYKFSWALIPISVPFLALLFLWRRGHHIYDHAIFVTYSLSFMTLLAIALTLVGSIAMRLGRATDLIELAAMVIPPIHIYRQLRGAYLLRRFSAIWRTVALTIFCLLAALIFVLLLLGMGLLG</sequence>
<keyword evidence="3" id="KW-1185">Reference proteome</keyword>
<feature type="transmembrane region" description="Helical" evidence="1">
    <location>
        <begin position="274"/>
        <end position="299"/>
    </location>
</feature>
<protein>
    <recommendedName>
        <fullName evidence="4">DUF3667 domain-containing protein</fullName>
    </recommendedName>
</protein>